<evidence type="ECO:0000313" key="2">
    <source>
        <dbReference type="Proteomes" id="UP000265520"/>
    </source>
</evidence>
<dbReference type="AlphaFoldDB" id="A0A392T4J1"/>
<dbReference type="Proteomes" id="UP000265520">
    <property type="component" value="Unassembled WGS sequence"/>
</dbReference>
<keyword evidence="2" id="KW-1185">Reference proteome</keyword>
<protein>
    <submittedName>
        <fullName evidence="1">Uncharacterized protein</fullName>
    </submittedName>
</protein>
<accession>A0A392T4J1</accession>
<reference evidence="1 2" key="1">
    <citation type="journal article" date="2018" name="Front. Plant Sci.">
        <title>Red Clover (Trifolium pratense) and Zigzag Clover (T. medium) - A Picture of Genomic Similarities and Differences.</title>
        <authorList>
            <person name="Dluhosova J."/>
            <person name="Istvanek J."/>
            <person name="Nedelnik J."/>
            <person name="Repkova J."/>
        </authorList>
    </citation>
    <scope>NUCLEOTIDE SEQUENCE [LARGE SCALE GENOMIC DNA]</scope>
    <source>
        <strain evidence="2">cv. 10/8</strain>
        <tissue evidence="1">Leaf</tissue>
    </source>
</reference>
<name>A0A392T4J1_9FABA</name>
<proteinExistence type="predicted"/>
<dbReference type="EMBL" id="LXQA010492496">
    <property type="protein sequence ID" value="MCI55215.1"/>
    <property type="molecule type" value="Genomic_DNA"/>
</dbReference>
<evidence type="ECO:0000313" key="1">
    <source>
        <dbReference type="EMBL" id="MCI55215.1"/>
    </source>
</evidence>
<organism evidence="1 2">
    <name type="scientific">Trifolium medium</name>
    <dbReference type="NCBI Taxonomy" id="97028"/>
    <lineage>
        <taxon>Eukaryota</taxon>
        <taxon>Viridiplantae</taxon>
        <taxon>Streptophyta</taxon>
        <taxon>Embryophyta</taxon>
        <taxon>Tracheophyta</taxon>
        <taxon>Spermatophyta</taxon>
        <taxon>Magnoliopsida</taxon>
        <taxon>eudicotyledons</taxon>
        <taxon>Gunneridae</taxon>
        <taxon>Pentapetalae</taxon>
        <taxon>rosids</taxon>
        <taxon>fabids</taxon>
        <taxon>Fabales</taxon>
        <taxon>Fabaceae</taxon>
        <taxon>Papilionoideae</taxon>
        <taxon>50 kb inversion clade</taxon>
        <taxon>NPAAA clade</taxon>
        <taxon>Hologalegina</taxon>
        <taxon>IRL clade</taxon>
        <taxon>Trifolieae</taxon>
        <taxon>Trifolium</taxon>
    </lineage>
</organism>
<comment type="caution">
    <text evidence="1">The sequence shown here is derived from an EMBL/GenBank/DDBJ whole genome shotgun (WGS) entry which is preliminary data.</text>
</comment>
<sequence length="51" mass="5947">MAKPKQKNHLMYSRLTELIPILQLEKPLQVNLWDWSDDTSGSGRAELEDHL</sequence>